<dbReference type="InterPro" id="IPR035994">
    <property type="entry name" value="Nucleoside_phosphorylase_sf"/>
</dbReference>
<dbReference type="Gene3D" id="3.40.50.1580">
    <property type="entry name" value="Nucleoside phosphorylase domain"/>
    <property type="match status" value="1"/>
</dbReference>
<dbReference type="NCBIfam" id="NF004489">
    <property type="entry name" value="PRK05819.1"/>
    <property type="match status" value="1"/>
</dbReference>
<feature type="binding site" description="in other chain" evidence="11">
    <location>
        <position position="44"/>
    </location>
    <ligand>
        <name>phosphate</name>
        <dbReference type="ChEBI" id="CHEBI:43474"/>
        <note>ligand shared between dimeric partners</note>
    </ligand>
</feature>
<dbReference type="InterPro" id="IPR000845">
    <property type="entry name" value="Nucleoside_phosphorylase_d"/>
</dbReference>
<evidence type="ECO:0000256" key="3">
    <source>
        <dbReference type="ARBA" id="ARBA00022679"/>
    </source>
</evidence>
<dbReference type="PROSITE" id="PS01232">
    <property type="entry name" value="PNP_UDP_1"/>
    <property type="match status" value="1"/>
</dbReference>
<comment type="catalytic activity">
    <reaction evidence="8">
        <text>adenosine + phosphate = alpha-D-ribose 1-phosphate + adenine</text>
        <dbReference type="Rhea" id="RHEA:27642"/>
        <dbReference type="ChEBI" id="CHEBI:16335"/>
        <dbReference type="ChEBI" id="CHEBI:16708"/>
        <dbReference type="ChEBI" id="CHEBI:43474"/>
        <dbReference type="ChEBI" id="CHEBI:57720"/>
        <dbReference type="EC" id="2.4.2.1"/>
    </reaction>
</comment>
<evidence type="ECO:0000256" key="8">
    <source>
        <dbReference type="ARBA" id="ARBA00051273"/>
    </source>
</evidence>
<dbReference type="KEGG" id="ecv:APECO1_1997"/>
<dbReference type="EC" id="2.4.2.1" evidence="11"/>
<dbReference type="GO" id="GO:0006152">
    <property type="term" value="P:purine nucleoside catabolic process"/>
    <property type="evidence" value="ECO:0007669"/>
    <property type="project" value="TreeGrafter"/>
</dbReference>
<evidence type="ECO:0000256" key="10">
    <source>
        <dbReference type="ARBA" id="ARBA00062555"/>
    </source>
</evidence>
<evidence type="ECO:0000313" key="14">
    <source>
        <dbReference type="Proteomes" id="UP000008216"/>
    </source>
</evidence>
<organism evidence="13 14">
    <name type="scientific">Escherichia coli O1:K1 / APEC</name>
    <dbReference type="NCBI Taxonomy" id="405955"/>
    <lineage>
        <taxon>Bacteria</taxon>
        <taxon>Pseudomonadati</taxon>
        <taxon>Pseudomonadota</taxon>
        <taxon>Gammaproteobacteria</taxon>
        <taxon>Enterobacterales</taxon>
        <taxon>Enterobacteriaceae</taxon>
        <taxon>Escherichia</taxon>
    </lineage>
</organism>
<keyword evidence="11" id="KW-0007">Acetylation</keyword>
<feature type="domain" description="Nucleoside phosphorylase" evidence="12">
    <location>
        <begin position="35"/>
        <end position="243"/>
    </location>
</feature>
<feature type="modified residue" description="N6-acetyllysine" evidence="11">
    <location>
        <position position="46"/>
    </location>
</feature>
<feature type="binding site" description="in other chain" evidence="11">
    <location>
        <position position="40"/>
    </location>
    <ligand>
        <name>phosphate</name>
        <dbReference type="ChEBI" id="CHEBI:43474"/>
        <note>ligand shared between dimeric partners</note>
    </ligand>
</feature>
<feature type="binding site" description="in other chain" evidence="11">
    <location>
        <begin position="107"/>
        <end position="110"/>
    </location>
    <ligand>
        <name>phosphate</name>
        <dbReference type="ChEBI" id="CHEBI:43474"/>
        <note>ligand shared between dimeric partners</note>
    </ligand>
</feature>
<dbReference type="InterPro" id="IPR004402">
    <property type="entry name" value="DeoD-type"/>
</dbReference>
<dbReference type="Pfam" id="PF01048">
    <property type="entry name" value="PNP_UDP_1"/>
    <property type="match status" value="1"/>
</dbReference>
<keyword evidence="14" id="KW-1185">Reference proteome</keyword>
<dbReference type="SUPFAM" id="SSF53167">
    <property type="entry name" value="Purine and uridine phosphorylases"/>
    <property type="match status" value="1"/>
</dbReference>
<dbReference type="AlphaFoldDB" id="A0A0H2Z6H1"/>
<keyword evidence="3 11" id="KW-0808">Transferase</keyword>
<evidence type="ECO:0000259" key="12">
    <source>
        <dbReference type="Pfam" id="PF01048"/>
    </source>
</evidence>
<dbReference type="FunFam" id="3.40.50.1580:FF:000002">
    <property type="entry name" value="Purine nucleoside phosphorylase DeoD-type"/>
    <property type="match status" value="1"/>
</dbReference>
<feature type="site" description="Important for catalytic activity" evidence="11">
    <location>
        <position position="237"/>
    </location>
</feature>
<gene>
    <name evidence="11 13" type="primary">deoD</name>
    <name evidence="13" type="ORF">APECO1_1997</name>
</gene>
<dbReference type="GO" id="GO:0047975">
    <property type="term" value="F:guanosine phosphorylase activity"/>
    <property type="evidence" value="ECO:0007669"/>
    <property type="project" value="RHEA"/>
</dbReference>
<dbReference type="PANTHER" id="PTHR43691:SF2">
    <property type="entry name" value="PURINE NUCLEOSIDE PHOSPHORYLASE DEOD-TYPE"/>
    <property type="match status" value="1"/>
</dbReference>
<comment type="function">
    <text evidence="11">Catalyzes the reversible phosphorolytic breakdown of the N-glycosidic bond in the beta-(deoxy)ribonucleoside molecules, with the formation of the corresponding free purine bases and pentose-1-phosphate.</text>
</comment>
<dbReference type="NCBIfam" id="NF009914">
    <property type="entry name" value="PRK13374.1"/>
    <property type="match status" value="1"/>
</dbReference>
<dbReference type="CDD" id="cd09006">
    <property type="entry name" value="PNP_EcPNPI-like"/>
    <property type="match status" value="1"/>
</dbReference>
<evidence type="ECO:0000256" key="6">
    <source>
        <dbReference type="ARBA" id="ARBA00023970"/>
    </source>
</evidence>
<evidence type="ECO:0000256" key="5">
    <source>
        <dbReference type="ARBA" id="ARBA00023950"/>
    </source>
</evidence>
<accession>A0A0H2Z6H1</accession>
<feature type="active site" description="Proton donor" evidence="11">
    <location>
        <position position="224"/>
    </location>
</feature>
<evidence type="ECO:0000256" key="4">
    <source>
        <dbReference type="ARBA" id="ARBA00023929"/>
    </source>
</evidence>
<feature type="binding site" evidence="11">
    <location>
        <position position="63"/>
    </location>
    <ligand>
        <name>phosphate</name>
        <dbReference type="ChEBI" id="CHEBI:43474"/>
        <note>ligand shared between dimeric partners</note>
    </ligand>
</feature>
<protein>
    <recommendedName>
        <fullName evidence="11">Purine nucleoside phosphorylase DeoD-type</fullName>
        <shortName evidence="11">PNP</shortName>
        <ecNumber evidence="11">2.4.2.1</ecNumber>
    </recommendedName>
</protein>
<comment type="catalytic activity">
    <reaction evidence="7">
        <text>inosine + phosphate = alpha-D-ribose 1-phosphate + hypoxanthine</text>
        <dbReference type="Rhea" id="RHEA:27646"/>
        <dbReference type="ChEBI" id="CHEBI:17368"/>
        <dbReference type="ChEBI" id="CHEBI:17596"/>
        <dbReference type="ChEBI" id="CHEBI:43474"/>
        <dbReference type="ChEBI" id="CHEBI:57720"/>
        <dbReference type="EC" id="2.4.2.1"/>
    </reaction>
    <physiologicalReaction direction="left-to-right" evidence="7">
        <dbReference type="Rhea" id="RHEA:27647"/>
    </physiologicalReaction>
    <physiologicalReaction direction="right-to-left" evidence="7">
        <dbReference type="Rhea" id="RHEA:27648"/>
    </physiologicalReaction>
</comment>
<comment type="catalytic activity">
    <reaction evidence="11">
        <text>a purine D-ribonucleoside + phosphate = a purine nucleobase + alpha-D-ribose 1-phosphate</text>
        <dbReference type="Rhea" id="RHEA:19805"/>
        <dbReference type="ChEBI" id="CHEBI:26386"/>
        <dbReference type="ChEBI" id="CHEBI:43474"/>
        <dbReference type="ChEBI" id="CHEBI:57720"/>
        <dbReference type="ChEBI" id="CHEBI:142355"/>
        <dbReference type="EC" id="2.4.2.1"/>
    </reaction>
</comment>
<name>A0A0H2Z6H1_ECOK1</name>
<comment type="catalytic activity">
    <reaction evidence="6">
        <text>guanosine + phosphate = alpha-D-ribose 1-phosphate + guanine</text>
        <dbReference type="Rhea" id="RHEA:13233"/>
        <dbReference type="ChEBI" id="CHEBI:16235"/>
        <dbReference type="ChEBI" id="CHEBI:16750"/>
        <dbReference type="ChEBI" id="CHEBI:43474"/>
        <dbReference type="ChEBI" id="CHEBI:57720"/>
        <dbReference type="EC" id="2.4.2.1"/>
    </reaction>
</comment>
<dbReference type="PANTHER" id="PTHR43691">
    <property type="entry name" value="URIDINE PHOSPHORYLASE"/>
    <property type="match status" value="1"/>
</dbReference>
<evidence type="ECO:0000256" key="9">
    <source>
        <dbReference type="ARBA" id="ARBA00052833"/>
    </source>
</evidence>
<comment type="catalytic activity">
    <reaction evidence="9">
        <text>2'-deoxyadenosine + phosphate = 2-deoxy-alpha-D-ribose 1-phosphate + adenine</text>
        <dbReference type="Rhea" id="RHEA:27742"/>
        <dbReference type="ChEBI" id="CHEBI:16708"/>
        <dbReference type="ChEBI" id="CHEBI:17256"/>
        <dbReference type="ChEBI" id="CHEBI:43474"/>
        <dbReference type="ChEBI" id="CHEBI:57259"/>
        <dbReference type="EC" id="2.4.2.1"/>
    </reaction>
</comment>
<dbReference type="Proteomes" id="UP000008216">
    <property type="component" value="Chromosome"/>
</dbReference>
<dbReference type="NCBIfam" id="TIGR00107">
    <property type="entry name" value="deoD"/>
    <property type="match status" value="1"/>
</dbReference>
<evidence type="ECO:0000256" key="1">
    <source>
        <dbReference type="ARBA" id="ARBA00010456"/>
    </source>
</evidence>
<comment type="similarity">
    <text evidence="1 11">Belongs to the PNP/UDP phosphorylase family.</text>
</comment>
<comment type="catalytic activity">
    <reaction evidence="11">
        <text>a purine 2'-deoxy-D-ribonucleoside + phosphate = a purine nucleobase + 2-deoxy-alpha-D-ribose 1-phosphate</text>
        <dbReference type="Rhea" id="RHEA:36431"/>
        <dbReference type="ChEBI" id="CHEBI:26386"/>
        <dbReference type="ChEBI" id="CHEBI:43474"/>
        <dbReference type="ChEBI" id="CHEBI:57259"/>
        <dbReference type="ChEBI" id="CHEBI:142361"/>
        <dbReference type="EC" id="2.4.2.1"/>
    </reaction>
</comment>
<evidence type="ECO:0000256" key="2">
    <source>
        <dbReference type="ARBA" id="ARBA00022676"/>
    </source>
</evidence>
<feature type="binding site" evidence="11">
    <location>
        <position position="24"/>
    </location>
    <ligand>
        <name>a purine D-ribonucleoside</name>
        <dbReference type="ChEBI" id="CHEBI:142355"/>
        <note>ligand shared between dimeric partners</note>
    </ligand>
</feature>
<reference evidence="13 14" key="1">
    <citation type="journal article" date="2007" name="J. Bacteriol.">
        <title>The genome sequence of avian pathogenic Escherichia coli strain O1:K1:H7 shares strong similarities with human extraintestinal pathogenic E. coli genomes.</title>
        <authorList>
            <person name="Johnson T.J."/>
            <person name="Kariyawasam S."/>
            <person name="Wannemuehler Y."/>
            <person name="Mangiamele P."/>
            <person name="Johnson S.J."/>
            <person name="Doetkott C."/>
            <person name="Skyberg J.A."/>
            <person name="Lynne A.M."/>
            <person name="Johnson J.R."/>
            <person name="Nolan L.K."/>
        </authorList>
    </citation>
    <scope>NUCLEOTIDE SEQUENCE [LARGE SCALE GENOMIC DNA]</scope>
    <source>
        <strain evidence="13">APEC O1</strain>
    </source>
</reference>
<proteinExistence type="inferred from homology"/>
<evidence type="ECO:0000313" key="13">
    <source>
        <dbReference type="EMBL" id="ABJ03941.1"/>
    </source>
</evidence>
<comment type="subunit">
    <text evidence="10 11">Homohexamer; trimer of homodimers.</text>
</comment>
<evidence type="ECO:0000256" key="11">
    <source>
        <dbReference type="HAMAP-Rule" id="MF_01627"/>
    </source>
</evidence>
<comment type="catalytic activity">
    <reaction evidence="5">
        <text>2'-deoxyinosine + phosphate = 2-deoxy-alpha-D-ribose 1-phosphate + hypoxanthine</text>
        <dbReference type="Rhea" id="RHEA:27750"/>
        <dbReference type="ChEBI" id="CHEBI:17368"/>
        <dbReference type="ChEBI" id="CHEBI:28997"/>
        <dbReference type="ChEBI" id="CHEBI:43474"/>
        <dbReference type="ChEBI" id="CHEBI:57259"/>
        <dbReference type="EC" id="2.4.2.1"/>
    </reaction>
</comment>
<dbReference type="HAMAP" id="MF_01627">
    <property type="entry name" value="Pur_nucleosid_phosp"/>
    <property type="match status" value="1"/>
</dbReference>
<evidence type="ECO:0000256" key="7">
    <source>
        <dbReference type="ARBA" id="ARBA00050545"/>
    </source>
</evidence>
<dbReference type="EMBL" id="CP000468">
    <property type="protein sequence ID" value="ABJ03941.1"/>
    <property type="molecule type" value="Genomic_DNA"/>
</dbReference>
<dbReference type="GO" id="GO:0005829">
    <property type="term" value="C:cytosol"/>
    <property type="evidence" value="ECO:0007669"/>
    <property type="project" value="TreeGrafter"/>
</dbReference>
<sequence>MDLGGAVTPPLICHKKDKMMATPHINAEMGDFADVVLMPGDPLRAKYIAETFLEDAREVNNVRGMLGFTGTYKGRKISVMGHGMGIPSCSIYTKELITDFGVKKIIRVGSCGAVLPHVKLRDVVIGMGACTDSKVNRIRFKDHDFAAIADFDMVRNAVDAAKALGVDARVGNLFSADLFYSPDGEMFDVMEKYGILGVEMEAAGIYGVAAEFGAKALTICTVSDHIRTHEQTTAAERQTTFNDMIKIALESVLLGDKE</sequence>
<dbReference type="HOGENOM" id="CLU_068457_2_0_6"/>
<dbReference type="InterPro" id="IPR018016">
    <property type="entry name" value="Nucleoside_phosphorylase_CS"/>
</dbReference>
<keyword evidence="2 11" id="KW-0328">Glycosyltransferase</keyword>
<feature type="binding site" description="in other chain" evidence="11">
    <location>
        <begin position="199"/>
        <end position="201"/>
    </location>
    <ligand>
        <name>a purine D-ribonucleoside</name>
        <dbReference type="ChEBI" id="CHEBI:142355"/>
        <note>ligand shared between dimeric partners</note>
    </ligand>
</feature>
<dbReference type="GO" id="GO:0004731">
    <property type="term" value="F:purine-nucleoside phosphorylase activity"/>
    <property type="evidence" value="ECO:0007669"/>
    <property type="project" value="UniProtKB-UniRule"/>
</dbReference>
<comment type="catalytic activity">
    <reaction evidence="4">
        <text>2'-deoxyguanosine + phosphate = 2-deoxy-alpha-D-ribose 1-phosphate + guanine</text>
        <dbReference type="Rhea" id="RHEA:27738"/>
        <dbReference type="ChEBI" id="CHEBI:16235"/>
        <dbReference type="ChEBI" id="CHEBI:17172"/>
        <dbReference type="ChEBI" id="CHEBI:43474"/>
        <dbReference type="ChEBI" id="CHEBI:57259"/>
        <dbReference type="EC" id="2.4.2.1"/>
    </reaction>
</comment>
<feature type="binding site" description="in other chain" evidence="11">
    <location>
        <begin position="223"/>
        <end position="224"/>
    </location>
    <ligand>
        <name>a purine D-ribonucleoside</name>
        <dbReference type="ChEBI" id="CHEBI:142355"/>
        <note>ligand shared between dimeric partners</note>
    </ligand>
</feature>